<dbReference type="Pfam" id="PF12833">
    <property type="entry name" value="HTH_18"/>
    <property type="match status" value="1"/>
</dbReference>
<evidence type="ECO:0000313" key="5">
    <source>
        <dbReference type="EMBL" id="TCT01653.1"/>
    </source>
</evidence>
<accession>A0A4R3LMP4</accession>
<organism evidence="5 6">
    <name type="scientific">Aquabacter spiritensis</name>
    <dbReference type="NCBI Taxonomy" id="933073"/>
    <lineage>
        <taxon>Bacteria</taxon>
        <taxon>Pseudomonadati</taxon>
        <taxon>Pseudomonadota</taxon>
        <taxon>Alphaproteobacteria</taxon>
        <taxon>Hyphomicrobiales</taxon>
        <taxon>Xanthobacteraceae</taxon>
        <taxon>Aquabacter</taxon>
    </lineage>
</organism>
<dbReference type="InterPro" id="IPR050204">
    <property type="entry name" value="AraC_XylS_family_regulators"/>
</dbReference>
<dbReference type="OrthoDB" id="7285481at2"/>
<protein>
    <submittedName>
        <fullName evidence="5">AraC-like DNA-binding protein</fullName>
    </submittedName>
</protein>
<comment type="caution">
    <text evidence="5">The sequence shown here is derived from an EMBL/GenBank/DDBJ whole genome shotgun (WGS) entry which is preliminary data.</text>
</comment>
<sequence length="334" mass="36449">MPTQTPQLRRLAFGNRGKVHSRSLVRMQSQVQSMFGWSAEYDAIGDASAFATQQSFSLVNGLKLSCMSHTPIRTRVETDEVSFFLPIDGGPIESTVNGLPVRCEVGANALLAPEGERIGEGSHRSLLVAGLDKRRLAQTARAMLNLDEVKLDLGSPTIVPLNAAGVDFDLILRSACNILDACGLSGEAATKLGLDETFYRAICGMLLRDRLFGESESRALEIEGKWVERACDYVMANLSRRITLTDLELVSGLSARSLQYAFQRQFGCSPVTWIRNERLNAARDLLSAPGAETNVTTAALTFGFSNLGSFSRLYREKFGEYPAATRAASRAKRG</sequence>
<dbReference type="InterPro" id="IPR009057">
    <property type="entry name" value="Homeodomain-like_sf"/>
</dbReference>
<dbReference type="PANTHER" id="PTHR46796">
    <property type="entry name" value="HTH-TYPE TRANSCRIPTIONAL ACTIVATOR RHAS-RELATED"/>
    <property type="match status" value="1"/>
</dbReference>
<dbReference type="SMART" id="SM00342">
    <property type="entry name" value="HTH_ARAC"/>
    <property type="match status" value="1"/>
</dbReference>
<keyword evidence="6" id="KW-1185">Reference proteome</keyword>
<dbReference type="Gene3D" id="1.10.10.60">
    <property type="entry name" value="Homeodomain-like"/>
    <property type="match status" value="1"/>
</dbReference>
<dbReference type="SUPFAM" id="SSF46689">
    <property type="entry name" value="Homeodomain-like"/>
    <property type="match status" value="2"/>
</dbReference>
<dbReference type="AlphaFoldDB" id="A0A4R3LMP4"/>
<proteinExistence type="predicted"/>
<evidence type="ECO:0000313" key="6">
    <source>
        <dbReference type="Proteomes" id="UP000294664"/>
    </source>
</evidence>
<evidence type="ECO:0000259" key="4">
    <source>
        <dbReference type="PROSITE" id="PS01124"/>
    </source>
</evidence>
<keyword evidence="3" id="KW-0804">Transcription</keyword>
<name>A0A4R3LMP4_9HYPH</name>
<keyword evidence="1" id="KW-0805">Transcription regulation</keyword>
<dbReference type="GO" id="GO:0043565">
    <property type="term" value="F:sequence-specific DNA binding"/>
    <property type="evidence" value="ECO:0007669"/>
    <property type="project" value="InterPro"/>
</dbReference>
<dbReference type="RefSeq" id="WP_132034892.1">
    <property type="nucleotide sequence ID" value="NZ_SMAI01000017.1"/>
</dbReference>
<evidence type="ECO:0000256" key="2">
    <source>
        <dbReference type="ARBA" id="ARBA00023125"/>
    </source>
</evidence>
<dbReference type="InterPro" id="IPR018060">
    <property type="entry name" value="HTH_AraC"/>
</dbReference>
<keyword evidence="2 5" id="KW-0238">DNA-binding</keyword>
<evidence type="ECO:0000256" key="1">
    <source>
        <dbReference type="ARBA" id="ARBA00023015"/>
    </source>
</evidence>
<dbReference type="PROSITE" id="PS01124">
    <property type="entry name" value="HTH_ARAC_FAMILY_2"/>
    <property type="match status" value="1"/>
</dbReference>
<dbReference type="PANTHER" id="PTHR46796:SF12">
    <property type="entry name" value="HTH-TYPE DNA-BINDING TRANSCRIPTIONAL ACTIVATOR EUTR"/>
    <property type="match status" value="1"/>
</dbReference>
<dbReference type="EMBL" id="SMAI01000017">
    <property type="protein sequence ID" value="TCT01653.1"/>
    <property type="molecule type" value="Genomic_DNA"/>
</dbReference>
<dbReference type="GO" id="GO:0003700">
    <property type="term" value="F:DNA-binding transcription factor activity"/>
    <property type="evidence" value="ECO:0007669"/>
    <property type="project" value="InterPro"/>
</dbReference>
<reference evidence="5 6" key="1">
    <citation type="submission" date="2019-03" db="EMBL/GenBank/DDBJ databases">
        <title>Genomic Encyclopedia of Type Strains, Phase IV (KMG-IV): sequencing the most valuable type-strain genomes for metagenomic binning, comparative biology and taxonomic classification.</title>
        <authorList>
            <person name="Goeker M."/>
        </authorList>
    </citation>
    <scope>NUCLEOTIDE SEQUENCE [LARGE SCALE GENOMIC DNA]</scope>
    <source>
        <strain evidence="5 6">DSM 9035</strain>
    </source>
</reference>
<evidence type="ECO:0000256" key="3">
    <source>
        <dbReference type="ARBA" id="ARBA00023163"/>
    </source>
</evidence>
<gene>
    <name evidence="5" type="ORF">EDC64_1174</name>
</gene>
<dbReference type="Proteomes" id="UP000294664">
    <property type="component" value="Unassembled WGS sequence"/>
</dbReference>
<feature type="domain" description="HTH araC/xylS-type" evidence="4">
    <location>
        <begin position="228"/>
        <end position="328"/>
    </location>
</feature>